<organism evidence="1 2">
    <name type="scientific">Dickeya fangzhongdai</name>
    <dbReference type="NCBI Taxonomy" id="1778540"/>
    <lineage>
        <taxon>Bacteria</taxon>
        <taxon>Pseudomonadati</taxon>
        <taxon>Pseudomonadota</taxon>
        <taxon>Gammaproteobacteria</taxon>
        <taxon>Enterobacterales</taxon>
        <taxon>Pectobacteriaceae</taxon>
        <taxon>Dickeya</taxon>
    </lineage>
</organism>
<dbReference type="Proteomes" id="UP000231901">
    <property type="component" value="Chromosome"/>
</dbReference>
<dbReference type="GeneID" id="66563330"/>
<dbReference type="KEGG" id="dfn:CVE23_03110"/>
<proteinExistence type="predicted"/>
<reference evidence="2" key="1">
    <citation type="journal article" date="2018" name="Genome Announc.">
        <title>Complete genome sequence of a Dickeya fangzhongdai type strain causing bleeding canker of pear tree trunks.</title>
        <authorList>
            <person name="Zhao Y."/>
            <person name="Tian Y."/>
            <person name="Li X."/>
            <person name="Hu B."/>
        </authorList>
    </citation>
    <scope>NUCLEOTIDE SEQUENCE [LARGE SCALE GENOMIC DNA]</scope>
    <source>
        <strain evidence="2">DSM 101947</strain>
    </source>
</reference>
<name>A0A2K8QHZ3_9GAMM</name>
<protein>
    <submittedName>
        <fullName evidence="1">Uncharacterized protein</fullName>
    </submittedName>
</protein>
<evidence type="ECO:0000313" key="1">
    <source>
        <dbReference type="EMBL" id="ATZ93052.1"/>
    </source>
</evidence>
<dbReference type="RefSeq" id="WP_100848875.1">
    <property type="nucleotide sequence ID" value="NZ_BMJF01000003.1"/>
</dbReference>
<dbReference type="AlphaFoldDB" id="A0A2K8QHZ3"/>
<accession>A0A2K8QHZ3</accession>
<evidence type="ECO:0000313" key="2">
    <source>
        <dbReference type="Proteomes" id="UP000231901"/>
    </source>
</evidence>
<keyword evidence="2" id="KW-1185">Reference proteome</keyword>
<dbReference type="EMBL" id="CP025003">
    <property type="protein sequence ID" value="ATZ93052.1"/>
    <property type="molecule type" value="Genomic_DNA"/>
</dbReference>
<gene>
    <name evidence="1" type="ORF">CVE23_03110</name>
</gene>
<sequence>MLLVLPRFFNVTSITDRFSLLSLRFRQQQKAGFIGNWIINRSGHMSFRARVVQADHGWRYWVESRTGWQGAAYEYDFHIPREDVLLCRNQAIAASCLLANQLATMRYRFQ</sequence>